<feature type="compositionally biased region" description="Polar residues" evidence="1">
    <location>
        <begin position="547"/>
        <end position="566"/>
    </location>
</feature>
<dbReference type="Proteomes" id="UP000182624">
    <property type="component" value="Unassembled WGS sequence"/>
</dbReference>
<dbReference type="AlphaFoldDB" id="A0A1I5X073"/>
<gene>
    <name evidence="3" type="ORF">SAMN04487928_1276</name>
</gene>
<dbReference type="OrthoDB" id="2077311at2"/>
<feature type="region of interest" description="Disordered" evidence="1">
    <location>
        <begin position="430"/>
        <end position="457"/>
    </location>
</feature>
<sequence length="572" mass="64540">MKRKVLYRLLTFITIMATLTACGKKNDKIVQNTETPVNSGGEASSLTDMDVDNKTGSAVDASSVEDNNIDSTVNIDKLQEKFAKDVRDGKACSAVQTAIARKQNELVASGKPYSEIQEEYNALTDQFFLNEIAYAYRLPLENLSMDQFVDDETGAFYNPMAEDGTFGTGMFIIPDEEENESVDDYSYDPDFFFLTYEEFEALMKWKHDDWKGDVYQFLGDNPYIKRVVWKPLISGEEFTLLADEITPGDEGSPFFYLNGKKCVFWDLDRSTTGDNYIVINGVKVKTIGKYDIYDDTDSITSLERLQEEQIEILEIDELRMHQYRGFPYDTEPVSTYHYVTVNCAVSDGQHYINRVYESRIKKLHEEGYSWEELTYQNYQTAMLESIMKQCEEAVKKLKEGFSQNVRNNQLPPFSDDGQTDNNADRQVEADNNENNADASVTETSQETKQEGNNSGYTMPEGYYYQELVGDTIPINGAVPTSVMTFQDNNGISVTLYDANHQIVASYMGTSMDHVKYKYAYLTDLYVNGVGGCVFFVAGTDSPVSGNLNHSNTGEVETDKGMTTGTAYGNDGY</sequence>
<evidence type="ECO:0000313" key="3">
    <source>
        <dbReference type="EMBL" id="SFQ25314.1"/>
    </source>
</evidence>
<protein>
    <submittedName>
        <fullName evidence="3">Uncharacterized protein</fullName>
    </submittedName>
</protein>
<dbReference type="EMBL" id="FOXO01000027">
    <property type="protein sequence ID" value="SFQ25314.1"/>
    <property type="molecule type" value="Genomic_DNA"/>
</dbReference>
<keyword evidence="4" id="KW-1185">Reference proteome</keyword>
<keyword evidence="2" id="KW-0732">Signal</keyword>
<evidence type="ECO:0000256" key="1">
    <source>
        <dbReference type="SAM" id="MobiDB-lite"/>
    </source>
</evidence>
<reference evidence="4" key="1">
    <citation type="submission" date="2016-10" db="EMBL/GenBank/DDBJ databases">
        <authorList>
            <person name="Varghese N."/>
            <person name="Submissions S."/>
        </authorList>
    </citation>
    <scope>NUCLEOTIDE SEQUENCE [LARGE SCALE GENOMIC DNA]</scope>
    <source>
        <strain evidence="4">P18</strain>
    </source>
</reference>
<organism evidence="3 4">
    <name type="scientific">Butyrivibrio proteoclasticus</name>
    <dbReference type="NCBI Taxonomy" id="43305"/>
    <lineage>
        <taxon>Bacteria</taxon>
        <taxon>Bacillati</taxon>
        <taxon>Bacillota</taxon>
        <taxon>Clostridia</taxon>
        <taxon>Lachnospirales</taxon>
        <taxon>Lachnospiraceae</taxon>
        <taxon>Butyrivibrio</taxon>
    </lineage>
</organism>
<dbReference type="RefSeq" id="WP_074890561.1">
    <property type="nucleotide sequence ID" value="NZ_FOXO01000027.1"/>
</dbReference>
<evidence type="ECO:0000256" key="2">
    <source>
        <dbReference type="SAM" id="SignalP"/>
    </source>
</evidence>
<accession>A0A1I5X073</accession>
<feature type="region of interest" description="Disordered" evidence="1">
    <location>
        <begin position="32"/>
        <end position="61"/>
    </location>
</feature>
<evidence type="ECO:0000313" key="4">
    <source>
        <dbReference type="Proteomes" id="UP000182624"/>
    </source>
</evidence>
<feature type="chain" id="PRO_5038828373" evidence="2">
    <location>
        <begin position="22"/>
        <end position="572"/>
    </location>
</feature>
<feature type="signal peptide" evidence="2">
    <location>
        <begin position="1"/>
        <end position="21"/>
    </location>
</feature>
<name>A0A1I5X073_9FIRM</name>
<dbReference type="PROSITE" id="PS51257">
    <property type="entry name" value="PROKAR_LIPOPROTEIN"/>
    <property type="match status" value="1"/>
</dbReference>
<feature type="compositionally biased region" description="Polar residues" evidence="1">
    <location>
        <begin position="440"/>
        <end position="456"/>
    </location>
</feature>
<proteinExistence type="predicted"/>
<feature type="region of interest" description="Disordered" evidence="1">
    <location>
        <begin position="547"/>
        <end position="572"/>
    </location>
</feature>
<feature type="region of interest" description="Disordered" evidence="1">
    <location>
        <begin position="405"/>
        <end position="424"/>
    </location>
</feature>
<feature type="compositionally biased region" description="Polar residues" evidence="1">
    <location>
        <begin position="32"/>
        <end position="47"/>
    </location>
</feature>